<dbReference type="PANTHER" id="PTHR10192">
    <property type="entry name" value="MOLYBDOPTERIN BIOSYNTHESIS PROTEIN"/>
    <property type="match status" value="1"/>
</dbReference>
<dbReference type="Pfam" id="PF03454">
    <property type="entry name" value="MoeA_C"/>
    <property type="match status" value="1"/>
</dbReference>
<evidence type="ECO:0000256" key="8">
    <source>
        <dbReference type="ARBA" id="ARBA00022842"/>
    </source>
</evidence>
<evidence type="ECO:0000313" key="13">
    <source>
        <dbReference type="EMBL" id="MBB3974343.1"/>
    </source>
</evidence>
<keyword evidence="6 11" id="KW-0808">Transferase</keyword>
<dbReference type="EC" id="2.10.1.1" evidence="11"/>
<dbReference type="SUPFAM" id="SSF63882">
    <property type="entry name" value="MoeA N-terminal region -like"/>
    <property type="match status" value="1"/>
</dbReference>
<dbReference type="Gene3D" id="3.90.105.10">
    <property type="entry name" value="Molybdopterin biosynthesis moea protein, domain 2"/>
    <property type="match status" value="1"/>
</dbReference>
<sequence length="406" mass="42028">MSGLLPVAEARARILSGLATLPAERVGLGEALGRTLAVPLKAVRTQPPWDCSAMDGYAVRSVDVQSAPVRLRVVGEAAAGKAFAGEVGSGQAARIFTGAPLPRGADAVLLQENADREGDEVVVREPVQAGRHVRRAGLDFSAGETLLPAGRRLGARDLGLAAALGHGVLDVSRRPRVAILATGDELALPGKEAGPDQIFASNSFAIAAAVAGEGGLPLDLGIAPDEPAAIRAAIERAISEKADILVTLGGASVGDHDLVRPALEACGVTLDFWKIAMRPGKPMMAGRRGEMVALGLPGNPVSALVCSVLFLIPALRRLAGCSDVTPKTRRGRLGRDMPANDHREDYVRAALSHDADGVPVATAFPRQDSSMLRALSEAECLLVRPANAVAARAGDPCDILLLPPPL</sequence>
<dbReference type="Gene3D" id="3.40.980.10">
    <property type="entry name" value="MoaB/Mog-like domain"/>
    <property type="match status" value="1"/>
</dbReference>
<dbReference type="InterPro" id="IPR005110">
    <property type="entry name" value="MoeA_linker/N"/>
</dbReference>
<comment type="cofactor">
    <cofactor evidence="1 11">
        <name>Mg(2+)</name>
        <dbReference type="ChEBI" id="CHEBI:18420"/>
    </cofactor>
</comment>
<name>A0A7W6GGP6_9HYPH</name>
<evidence type="ECO:0000256" key="2">
    <source>
        <dbReference type="ARBA" id="ARBA00002901"/>
    </source>
</evidence>
<dbReference type="Gene3D" id="2.40.340.10">
    <property type="entry name" value="MoeA, C-terminal, domain IV"/>
    <property type="match status" value="1"/>
</dbReference>
<gene>
    <name evidence="13" type="ORF">GGR24_003024</name>
</gene>
<dbReference type="InterPro" id="IPR036135">
    <property type="entry name" value="MoeA_linker/N_sf"/>
</dbReference>
<keyword evidence="8 11" id="KW-0460">Magnesium</keyword>
<dbReference type="SMART" id="SM00852">
    <property type="entry name" value="MoCF_biosynth"/>
    <property type="match status" value="1"/>
</dbReference>
<dbReference type="FunFam" id="2.170.190.11:FF:000004">
    <property type="entry name" value="Molybdopterin molybdenumtransferase"/>
    <property type="match status" value="1"/>
</dbReference>
<dbReference type="UniPathway" id="UPA00344"/>
<keyword evidence="9 11" id="KW-0501">Molybdenum cofactor biosynthesis</keyword>
<evidence type="ECO:0000256" key="10">
    <source>
        <dbReference type="ARBA" id="ARBA00047317"/>
    </source>
</evidence>
<accession>A0A7W6GGP6</accession>
<dbReference type="InterPro" id="IPR038987">
    <property type="entry name" value="MoeA-like"/>
</dbReference>
<organism evidence="13 14">
    <name type="scientific">Hansschlegelia beijingensis</name>
    <dbReference type="NCBI Taxonomy" id="1133344"/>
    <lineage>
        <taxon>Bacteria</taxon>
        <taxon>Pseudomonadati</taxon>
        <taxon>Pseudomonadota</taxon>
        <taxon>Alphaproteobacteria</taxon>
        <taxon>Hyphomicrobiales</taxon>
        <taxon>Methylopilaceae</taxon>
        <taxon>Hansschlegelia</taxon>
    </lineage>
</organism>
<dbReference type="GO" id="GO:0005829">
    <property type="term" value="C:cytosol"/>
    <property type="evidence" value="ECO:0007669"/>
    <property type="project" value="TreeGrafter"/>
</dbReference>
<comment type="caution">
    <text evidence="13">The sequence shown here is derived from an EMBL/GenBank/DDBJ whole genome shotgun (WGS) entry which is preliminary data.</text>
</comment>
<proteinExistence type="inferred from homology"/>
<keyword evidence="14" id="KW-1185">Reference proteome</keyword>
<dbReference type="EMBL" id="JACIDR010000005">
    <property type="protein sequence ID" value="MBB3974343.1"/>
    <property type="molecule type" value="Genomic_DNA"/>
</dbReference>
<dbReference type="RefSeq" id="WP_183396188.1">
    <property type="nucleotide sequence ID" value="NZ_JACIDR010000005.1"/>
</dbReference>
<reference evidence="13 14" key="1">
    <citation type="submission" date="2020-08" db="EMBL/GenBank/DDBJ databases">
        <title>Genomic Encyclopedia of Type Strains, Phase IV (KMG-IV): sequencing the most valuable type-strain genomes for metagenomic binning, comparative biology and taxonomic classification.</title>
        <authorList>
            <person name="Goeker M."/>
        </authorList>
    </citation>
    <scope>NUCLEOTIDE SEQUENCE [LARGE SCALE GENOMIC DNA]</scope>
    <source>
        <strain evidence="13 14">DSM 25481</strain>
    </source>
</reference>
<dbReference type="Proteomes" id="UP000528964">
    <property type="component" value="Unassembled WGS sequence"/>
</dbReference>
<dbReference type="SUPFAM" id="SSF53218">
    <property type="entry name" value="Molybdenum cofactor biosynthesis proteins"/>
    <property type="match status" value="1"/>
</dbReference>
<dbReference type="GO" id="GO:0046872">
    <property type="term" value="F:metal ion binding"/>
    <property type="evidence" value="ECO:0007669"/>
    <property type="project" value="UniProtKB-UniRule"/>
</dbReference>
<dbReference type="InterPro" id="IPR001453">
    <property type="entry name" value="MoaB/Mog_dom"/>
</dbReference>
<dbReference type="InterPro" id="IPR036688">
    <property type="entry name" value="MoeA_C_domain_IV_sf"/>
</dbReference>
<evidence type="ECO:0000256" key="6">
    <source>
        <dbReference type="ARBA" id="ARBA00022679"/>
    </source>
</evidence>
<dbReference type="NCBIfam" id="NF045515">
    <property type="entry name" value="Glp_gephyrin"/>
    <property type="match status" value="1"/>
</dbReference>
<dbReference type="GO" id="GO:0006777">
    <property type="term" value="P:Mo-molybdopterin cofactor biosynthetic process"/>
    <property type="evidence" value="ECO:0007669"/>
    <property type="project" value="UniProtKB-UniRule"/>
</dbReference>
<protein>
    <recommendedName>
        <fullName evidence="11">Molybdopterin molybdenumtransferase</fullName>
        <ecNumber evidence="11">2.10.1.1</ecNumber>
    </recommendedName>
</protein>
<evidence type="ECO:0000256" key="7">
    <source>
        <dbReference type="ARBA" id="ARBA00022723"/>
    </source>
</evidence>
<evidence type="ECO:0000313" key="14">
    <source>
        <dbReference type="Proteomes" id="UP000528964"/>
    </source>
</evidence>
<dbReference type="FunFam" id="3.40.980.10:FF:000004">
    <property type="entry name" value="Molybdopterin molybdenumtransferase"/>
    <property type="match status" value="1"/>
</dbReference>
<evidence type="ECO:0000256" key="5">
    <source>
        <dbReference type="ARBA" id="ARBA00022505"/>
    </source>
</evidence>
<dbReference type="InterPro" id="IPR036425">
    <property type="entry name" value="MoaB/Mog-like_dom_sf"/>
</dbReference>
<comment type="pathway">
    <text evidence="3 11">Cofactor biosynthesis; molybdopterin biosynthesis.</text>
</comment>
<evidence type="ECO:0000256" key="4">
    <source>
        <dbReference type="ARBA" id="ARBA00010763"/>
    </source>
</evidence>
<evidence type="ECO:0000256" key="11">
    <source>
        <dbReference type="RuleBase" id="RU365090"/>
    </source>
</evidence>
<dbReference type="GO" id="GO:0061599">
    <property type="term" value="F:molybdopterin molybdotransferase activity"/>
    <property type="evidence" value="ECO:0007669"/>
    <property type="project" value="UniProtKB-UniRule"/>
</dbReference>
<dbReference type="Pfam" id="PF00994">
    <property type="entry name" value="MoCF_biosynth"/>
    <property type="match status" value="1"/>
</dbReference>
<keyword evidence="5 11" id="KW-0500">Molybdenum</keyword>
<comment type="function">
    <text evidence="2 11">Catalyzes the insertion of molybdate into adenylated molybdopterin with the concomitant release of AMP.</text>
</comment>
<evidence type="ECO:0000259" key="12">
    <source>
        <dbReference type="SMART" id="SM00852"/>
    </source>
</evidence>
<dbReference type="PANTHER" id="PTHR10192:SF5">
    <property type="entry name" value="GEPHYRIN"/>
    <property type="match status" value="1"/>
</dbReference>
<comment type="similarity">
    <text evidence="4 11">Belongs to the MoeA family.</text>
</comment>
<evidence type="ECO:0000256" key="3">
    <source>
        <dbReference type="ARBA" id="ARBA00005046"/>
    </source>
</evidence>
<keyword evidence="7 11" id="KW-0479">Metal-binding</keyword>
<comment type="catalytic activity">
    <reaction evidence="10">
        <text>adenylyl-molybdopterin + molybdate = Mo-molybdopterin + AMP + H(+)</text>
        <dbReference type="Rhea" id="RHEA:35047"/>
        <dbReference type="ChEBI" id="CHEBI:15378"/>
        <dbReference type="ChEBI" id="CHEBI:36264"/>
        <dbReference type="ChEBI" id="CHEBI:62727"/>
        <dbReference type="ChEBI" id="CHEBI:71302"/>
        <dbReference type="ChEBI" id="CHEBI:456215"/>
        <dbReference type="EC" id="2.10.1.1"/>
    </reaction>
</comment>
<dbReference type="Gene3D" id="2.170.190.11">
    <property type="entry name" value="Molybdopterin biosynthesis moea protein, domain 3"/>
    <property type="match status" value="1"/>
</dbReference>
<dbReference type="Pfam" id="PF03453">
    <property type="entry name" value="MoeA_N"/>
    <property type="match status" value="1"/>
</dbReference>
<dbReference type="SUPFAM" id="SSF63867">
    <property type="entry name" value="MoeA C-terminal domain-like"/>
    <property type="match status" value="1"/>
</dbReference>
<feature type="domain" description="MoaB/Mog" evidence="12">
    <location>
        <begin position="178"/>
        <end position="317"/>
    </location>
</feature>
<dbReference type="InterPro" id="IPR005111">
    <property type="entry name" value="MoeA_C_domain_IV"/>
</dbReference>
<evidence type="ECO:0000256" key="9">
    <source>
        <dbReference type="ARBA" id="ARBA00023150"/>
    </source>
</evidence>
<dbReference type="CDD" id="cd00887">
    <property type="entry name" value="MoeA"/>
    <property type="match status" value="1"/>
</dbReference>
<dbReference type="AlphaFoldDB" id="A0A7W6GGP6"/>
<evidence type="ECO:0000256" key="1">
    <source>
        <dbReference type="ARBA" id="ARBA00001946"/>
    </source>
</evidence>